<dbReference type="Proteomes" id="UP001220509">
    <property type="component" value="Chromosome"/>
</dbReference>
<keyword evidence="2" id="KW-1185">Reference proteome</keyword>
<dbReference type="EMBL" id="CP117416">
    <property type="protein sequence ID" value="WCT56209.1"/>
    <property type="molecule type" value="Genomic_DNA"/>
</dbReference>
<sequence>MLETFDFRDGKVNFNYFGKIDYNSSPQEDDYFLSEDMLSLSYADNKYIIDIGWYDSNQSFVISLIKDDDWEFPQKKEKVRNKEKIEEVLTKFIELVYENI</sequence>
<protein>
    <submittedName>
        <fullName evidence="1">Uncharacterized protein</fullName>
    </submittedName>
</protein>
<evidence type="ECO:0000313" key="2">
    <source>
        <dbReference type="Proteomes" id="UP001220509"/>
    </source>
</evidence>
<reference evidence="1 2" key="1">
    <citation type="submission" date="2023-02" db="EMBL/GenBank/DDBJ databases">
        <title>Genome sequence of Paenibacillus kyungheensis KACC 18744.</title>
        <authorList>
            <person name="Kim S."/>
            <person name="Heo J."/>
            <person name="Kwon S.-W."/>
        </authorList>
    </citation>
    <scope>NUCLEOTIDE SEQUENCE [LARGE SCALE GENOMIC DNA]</scope>
    <source>
        <strain evidence="1 2">KACC 18744</strain>
    </source>
</reference>
<organism evidence="1 2">
    <name type="scientific">Paenibacillus kyungheensis</name>
    <dbReference type="NCBI Taxonomy" id="1452732"/>
    <lineage>
        <taxon>Bacteria</taxon>
        <taxon>Bacillati</taxon>
        <taxon>Bacillota</taxon>
        <taxon>Bacilli</taxon>
        <taxon>Bacillales</taxon>
        <taxon>Paenibacillaceae</taxon>
        <taxon>Paenibacillus</taxon>
    </lineage>
</organism>
<accession>A0AAX3M209</accession>
<dbReference type="RefSeq" id="WP_273614514.1">
    <property type="nucleotide sequence ID" value="NZ_CP117416.1"/>
</dbReference>
<proteinExistence type="predicted"/>
<name>A0AAX3M209_9BACL</name>
<dbReference type="AlphaFoldDB" id="A0AAX3M209"/>
<evidence type="ECO:0000313" key="1">
    <source>
        <dbReference type="EMBL" id="WCT56209.1"/>
    </source>
</evidence>
<gene>
    <name evidence="1" type="ORF">PQ456_01385</name>
</gene>
<dbReference type="KEGG" id="pka:PQ456_01385"/>